<evidence type="ECO:0008006" key="8">
    <source>
        <dbReference type="Google" id="ProtNLM"/>
    </source>
</evidence>
<organism evidence="6 7">
    <name type="scientific">Stylosanthes scabra</name>
    <dbReference type="NCBI Taxonomy" id="79078"/>
    <lineage>
        <taxon>Eukaryota</taxon>
        <taxon>Viridiplantae</taxon>
        <taxon>Streptophyta</taxon>
        <taxon>Embryophyta</taxon>
        <taxon>Tracheophyta</taxon>
        <taxon>Spermatophyta</taxon>
        <taxon>Magnoliopsida</taxon>
        <taxon>eudicotyledons</taxon>
        <taxon>Gunneridae</taxon>
        <taxon>Pentapetalae</taxon>
        <taxon>rosids</taxon>
        <taxon>fabids</taxon>
        <taxon>Fabales</taxon>
        <taxon>Fabaceae</taxon>
        <taxon>Papilionoideae</taxon>
        <taxon>50 kb inversion clade</taxon>
        <taxon>dalbergioids sensu lato</taxon>
        <taxon>Dalbergieae</taxon>
        <taxon>Pterocarpus clade</taxon>
        <taxon>Stylosanthes</taxon>
    </lineage>
</organism>
<sequence>MALTISVLMQLPYEFNSTLYLSIVVAIISIILVGNYFTRRSEFINLPPSPPKLPFIGNLHQLGTLPHRSFKELSNKHGPLMFLQLGQIPTLVVSSANMAKEIIKNHDIVFSSRPQTTAANIFFYDCKDLGFAPYGEEWRQKRKICVLELLSLKRVKSFLPVREQEVEGLVATIRNASSREGSLSSSSCVINLSELMIATSNNIVSRCVLGEKYDLPDDSDHASFGDLGRKLMGKLTEFCVGDFFPSLGWIDVVRGLISEFNATFVELDSFLNRVIEEHKKKKKNTKDDDNSNKDFVDIILHLQEKDMLDFELTQADLKAIIMDMFVGGSDTTSTILEWTFAELLKKPSTMKKVQEEIRRIVGNKSKVDENDINQMNYLKCVIKESLRLHPPLPILVPRQTTSHSKIKGYEVPLKTTVYLNVWAIHRDPELWDNAEEFIPERFEINRIDEKGQDFQLLPFGSGRRGCPGISFGLASTEFILANLLYWFDWKLPSENGDEVVQDIDMSEMSGITVGKKDPLLLQPIPYSL</sequence>
<dbReference type="InterPro" id="IPR002401">
    <property type="entry name" value="Cyt_P450_E_grp-I"/>
</dbReference>
<dbReference type="PROSITE" id="PS00086">
    <property type="entry name" value="CYTOCHROME_P450"/>
    <property type="match status" value="1"/>
</dbReference>
<protein>
    <recommendedName>
        <fullName evidence="8">Cytochrome P450 71A1</fullName>
    </recommendedName>
</protein>
<comment type="similarity">
    <text evidence="1 4">Belongs to the cytochrome P450 family.</text>
</comment>
<evidence type="ECO:0000256" key="3">
    <source>
        <dbReference type="ARBA" id="ARBA00023004"/>
    </source>
</evidence>
<dbReference type="InterPro" id="IPR036396">
    <property type="entry name" value="Cyt_P450_sf"/>
</dbReference>
<dbReference type="Gene3D" id="1.10.630.10">
    <property type="entry name" value="Cytochrome P450"/>
    <property type="match status" value="1"/>
</dbReference>
<gene>
    <name evidence="6" type="ORF">PIB30_022431</name>
</gene>
<keyword evidence="5" id="KW-0812">Transmembrane</keyword>
<evidence type="ECO:0000256" key="4">
    <source>
        <dbReference type="RuleBase" id="RU000461"/>
    </source>
</evidence>
<evidence type="ECO:0000313" key="7">
    <source>
        <dbReference type="Proteomes" id="UP001341840"/>
    </source>
</evidence>
<dbReference type="EMBL" id="JASCZI010000076">
    <property type="protein sequence ID" value="MED6108301.1"/>
    <property type="molecule type" value="Genomic_DNA"/>
</dbReference>
<evidence type="ECO:0000256" key="5">
    <source>
        <dbReference type="SAM" id="Phobius"/>
    </source>
</evidence>
<dbReference type="Proteomes" id="UP001341840">
    <property type="component" value="Unassembled WGS sequence"/>
</dbReference>
<keyword evidence="2 4" id="KW-0479">Metal-binding</keyword>
<dbReference type="PANTHER" id="PTHR47955:SF15">
    <property type="entry name" value="CYTOCHROME P450 71A2-LIKE"/>
    <property type="match status" value="1"/>
</dbReference>
<keyword evidence="5" id="KW-1133">Transmembrane helix</keyword>
<dbReference type="SUPFAM" id="SSF48264">
    <property type="entry name" value="Cytochrome P450"/>
    <property type="match status" value="1"/>
</dbReference>
<evidence type="ECO:0000256" key="1">
    <source>
        <dbReference type="ARBA" id="ARBA00010617"/>
    </source>
</evidence>
<keyword evidence="4" id="KW-0560">Oxidoreductase</keyword>
<dbReference type="InterPro" id="IPR001128">
    <property type="entry name" value="Cyt_P450"/>
</dbReference>
<keyword evidence="4" id="KW-0503">Monooxygenase</keyword>
<dbReference type="Pfam" id="PF00067">
    <property type="entry name" value="p450"/>
    <property type="match status" value="1"/>
</dbReference>
<dbReference type="InterPro" id="IPR017972">
    <property type="entry name" value="Cyt_P450_CS"/>
</dbReference>
<accession>A0ABU6Q8W7</accession>
<dbReference type="CDD" id="cd11072">
    <property type="entry name" value="CYP71-like"/>
    <property type="match status" value="1"/>
</dbReference>
<name>A0ABU6Q8W7_9FABA</name>
<dbReference type="PANTHER" id="PTHR47955">
    <property type="entry name" value="CYTOCHROME P450 FAMILY 71 PROTEIN"/>
    <property type="match status" value="1"/>
</dbReference>
<dbReference type="PRINTS" id="PR00463">
    <property type="entry name" value="EP450I"/>
</dbReference>
<keyword evidence="4" id="KW-0349">Heme</keyword>
<evidence type="ECO:0000313" key="6">
    <source>
        <dbReference type="EMBL" id="MED6108301.1"/>
    </source>
</evidence>
<dbReference type="PRINTS" id="PR00385">
    <property type="entry name" value="P450"/>
</dbReference>
<reference evidence="6 7" key="1">
    <citation type="journal article" date="2023" name="Plants (Basel)">
        <title>Bridging the Gap: Combining Genomics and Transcriptomics Approaches to Understand Stylosanthes scabra, an Orphan Legume from the Brazilian Caatinga.</title>
        <authorList>
            <person name="Ferreira-Neto J.R.C."/>
            <person name="da Silva M.D."/>
            <person name="Binneck E."/>
            <person name="de Melo N.F."/>
            <person name="da Silva R.H."/>
            <person name="de Melo A.L.T.M."/>
            <person name="Pandolfi V."/>
            <person name="Bustamante F.O."/>
            <person name="Brasileiro-Vidal A.C."/>
            <person name="Benko-Iseppon A.M."/>
        </authorList>
    </citation>
    <scope>NUCLEOTIDE SEQUENCE [LARGE SCALE GENOMIC DNA]</scope>
    <source>
        <tissue evidence="6">Leaves</tissue>
    </source>
</reference>
<keyword evidence="5" id="KW-0472">Membrane</keyword>
<feature type="transmembrane region" description="Helical" evidence="5">
    <location>
        <begin position="20"/>
        <end position="38"/>
    </location>
</feature>
<evidence type="ECO:0000256" key="2">
    <source>
        <dbReference type="ARBA" id="ARBA00022723"/>
    </source>
</evidence>
<comment type="caution">
    <text evidence="6">The sequence shown here is derived from an EMBL/GenBank/DDBJ whole genome shotgun (WGS) entry which is preliminary data.</text>
</comment>
<proteinExistence type="inferred from homology"/>
<keyword evidence="3 4" id="KW-0408">Iron</keyword>
<keyword evidence="7" id="KW-1185">Reference proteome</keyword>